<comment type="similarity">
    <text evidence="3">Belongs to the aldo/keto reductase family. Aldo/keto reductase 2 subfamily.</text>
</comment>
<dbReference type="PANTHER" id="PTHR43364">
    <property type="entry name" value="NADH-SPECIFIC METHYLGLYOXAL REDUCTASE-RELATED"/>
    <property type="match status" value="1"/>
</dbReference>
<keyword evidence="1" id="KW-0521">NADP</keyword>
<sequence>MPSRASSKQAHPLLKVAYDCGLNTWDAANALETYSIPRKYGVVTTTKCFWASHWPTATPSNKPHNARIVLLQIHRLDSITSLEETMSTLHELVVLGKVCHIGASSMLATQFAQLQFTAEKKNWTRFISIRNQYSLIYYENEREGSGRTSKQWFRRDEADLAIIRRIMQGAEGKRWPMAHVALVFTEEEEEEFKALHWSKAYLVAESL</sequence>
<dbReference type="Proteomes" id="UP001610446">
    <property type="component" value="Unassembled WGS sequence"/>
</dbReference>
<feature type="domain" description="NADP-dependent oxidoreductase" evidence="4">
    <location>
        <begin position="68"/>
        <end position="140"/>
    </location>
</feature>
<evidence type="ECO:0000256" key="1">
    <source>
        <dbReference type="ARBA" id="ARBA00022857"/>
    </source>
</evidence>
<accession>A0ABR4II56</accession>
<dbReference type="PANTHER" id="PTHR43364:SF9">
    <property type="entry name" value="OXIDOREDUCTASE"/>
    <property type="match status" value="1"/>
</dbReference>
<dbReference type="Pfam" id="PF00248">
    <property type="entry name" value="Aldo_ket_red"/>
    <property type="match status" value="1"/>
</dbReference>
<evidence type="ECO:0000256" key="2">
    <source>
        <dbReference type="ARBA" id="ARBA00023002"/>
    </source>
</evidence>
<dbReference type="SUPFAM" id="SSF51430">
    <property type="entry name" value="NAD(P)-linked oxidoreductase"/>
    <property type="match status" value="1"/>
</dbReference>
<dbReference type="InterPro" id="IPR036812">
    <property type="entry name" value="NAD(P)_OxRdtase_dom_sf"/>
</dbReference>
<keyword evidence="6" id="KW-1185">Reference proteome</keyword>
<name>A0ABR4II56_9EURO</name>
<protein>
    <submittedName>
        <fullName evidence="5">NADP-dependent oxidoreductase domain-containing protein</fullName>
    </submittedName>
</protein>
<gene>
    <name evidence="5" type="ORF">BJY01DRAFT_241359</name>
</gene>
<keyword evidence="2" id="KW-0560">Oxidoreductase</keyword>
<evidence type="ECO:0000256" key="3">
    <source>
        <dbReference type="ARBA" id="ARBA00038157"/>
    </source>
</evidence>
<dbReference type="InterPro" id="IPR023210">
    <property type="entry name" value="NADP_OxRdtase_dom"/>
</dbReference>
<dbReference type="EMBL" id="JBFXLU010000440">
    <property type="protein sequence ID" value="KAL2826527.1"/>
    <property type="molecule type" value="Genomic_DNA"/>
</dbReference>
<dbReference type="InterPro" id="IPR050523">
    <property type="entry name" value="AKR_Detox_Biosynth"/>
</dbReference>
<evidence type="ECO:0000313" key="6">
    <source>
        <dbReference type="Proteomes" id="UP001610446"/>
    </source>
</evidence>
<dbReference type="Gene3D" id="3.20.20.100">
    <property type="entry name" value="NADP-dependent oxidoreductase domain"/>
    <property type="match status" value="1"/>
</dbReference>
<comment type="caution">
    <text evidence="5">The sequence shown here is derived from an EMBL/GenBank/DDBJ whole genome shotgun (WGS) entry which is preliminary data.</text>
</comment>
<reference evidence="5 6" key="1">
    <citation type="submission" date="2024-07" db="EMBL/GenBank/DDBJ databases">
        <title>Section-level genome sequencing and comparative genomics of Aspergillus sections Usti and Cavernicolus.</title>
        <authorList>
            <consortium name="Lawrence Berkeley National Laboratory"/>
            <person name="Nybo J.L."/>
            <person name="Vesth T.C."/>
            <person name="Theobald S."/>
            <person name="Frisvad J.C."/>
            <person name="Larsen T.O."/>
            <person name="Kjaerboelling I."/>
            <person name="Rothschild-Mancinelli K."/>
            <person name="Lyhne E.K."/>
            <person name="Kogle M.E."/>
            <person name="Barry K."/>
            <person name="Clum A."/>
            <person name="Na H."/>
            <person name="Ledsgaard L."/>
            <person name="Lin J."/>
            <person name="Lipzen A."/>
            <person name="Kuo A."/>
            <person name="Riley R."/>
            <person name="Mondo S."/>
            <person name="Labutti K."/>
            <person name="Haridas S."/>
            <person name="Pangalinan J."/>
            <person name="Salamov A.A."/>
            <person name="Simmons B.A."/>
            <person name="Magnuson J.K."/>
            <person name="Chen J."/>
            <person name="Drula E."/>
            <person name="Henrissat B."/>
            <person name="Wiebenga A."/>
            <person name="Lubbers R.J."/>
            <person name="Gomes A.C."/>
            <person name="Makela M.R."/>
            <person name="Stajich J."/>
            <person name="Grigoriev I.V."/>
            <person name="Mortensen U.H."/>
            <person name="De Vries R.P."/>
            <person name="Baker S.E."/>
            <person name="Andersen M.R."/>
        </authorList>
    </citation>
    <scope>NUCLEOTIDE SEQUENCE [LARGE SCALE GENOMIC DNA]</scope>
    <source>
        <strain evidence="5 6">CBS 123904</strain>
    </source>
</reference>
<evidence type="ECO:0000259" key="4">
    <source>
        <dbReference type="Pfam" id="PF00248"/>
    </source>
</evidence>
<evidence type="ECO:0000313" key="5">
    <source>
        <dbReference type="EMBL" id="KAL2826527.1"/>
    </source>
</evidence>
<organism evidence="5 6">
    <name type="scientific">Aspergillus pseudoustus</name>
    <dbReference type="NCBI Taxonomy" id="1810923"/>
    <lineage>
        <taxon>Eukaryota</taxon>
        <taxon>Fungi</taxon>
        <taxon>Dikarya</taxon>
        <taxon>Ascomycota</taxon>
        <taxon>Pezizomycotina</taxon>
        <taxon>Eurotiomycetes</taxon>
        <taxon>Eurotiomycetidae</taxon>
        <taxon>Eurotiales</taxon>
        <taxon>Aspergillaceae</taxon>
        <taxon>Aspergillus</taxon>
        <taxon>Aspergillus subgen. Nidulantes</taxon>
    </lineage>
</organism>
<proteinExistence type="inferred from homology"/>